<dbReference type="SUPFAM" id="SSF51126">
    <property type="entry name" value="Pectin lyase-like"/>
    <property type="match status" value="1"/>
</dbReference>
<dbReference type="InterPro" id="IPR012334">
    <property type="entry name" value="Pectin_lyas_fold"/>
</dbReference>
<reference evidence="9" key="1">
    <citation type="journal article" date="2013" name="J. Plant Res.">
        <title>Effect of fungi and light on seed germination of three Opuntia species from semiarid lands of central Mexico.</title>
        <authorList>
            <person name="Delgado-Sanchez P."/>
            <person name="Jimenez-Bremont J.F."/>
            <person name="Guerrero-Gonzalez Mde L."/>
            <person name="Flores J."/>
        </authorList>
    </citation>
    <scope>NUCLEOTIDE SEQUENCE</scope>
    <source>
        <tissue evidence="9">Cladode</tissue>
    </source>
</reference>
<evidence type="ECO:0000256" key="5">
    <source>
        <dbReference type="ARBA" id="ARBA00023085"/>
    </source>
</evidence>
<feature type="domain" description="Pectinesterase inhibitor" evidence="8">
    <location>
        <begin position="33"/>
        <end position="183"/>
    </location>
</feature>
<accession>A0A7C8Z5M2</accession>
<evidence type="ECO:0000256" key="4">
    <source>
        <dbReference type="ARBA" id="ARBA00022801"/>
    </source>
</evidence>
<evidence type="ECO:0000256" key="3">
    <source>
        <dbReference type="ARBA" id="ARBA00007786"/>
    </source>
</evidence>
<dbReference type="SUPFAM" id="SSF101148">
    <property type="entry name" value="Plant invertase/pectin methylesterase inhibitor"/>
    <property type="match status" value="1"/>
</dbReference>
<dbReference type="InterPro" id="IPR006501">
    <property type="entry name" value="Pectinesterase_inhib_dom"/>
</dbReference>
<dbReference type="CDD" id="cd15798">
    <property type="entry name" value="PMEI-like_3"/>
    <property type="match status" value="1"/>
</dbReference>
<dbReference type="PANTHER" id="PTHR31707">
    <property type="entry name" value="PECTINESTERASE"/>
    <property type="match status" value="1"/>
</dbReference>
<dbReference type="InterPro" id="IPR000070">
    <property type="entry name" value="Pectinesterase_cat"/>
</dbReference>
<dbReference type="Pfam" id="PF01095">
    <property type="entry name" value="Pectinesterase"/>
    <property type="match status" value="1"/>
</dbReference>
<evidence type="ECO:0000256" key="6">
    <source>
        <dbReference type="PROSITE-ProRule" id="PRU10040"/>
    </source>
</evidence>
<dbReference type="UniPathway" id="UPA00545">
    <property type="reaction ID" value="UER00823"/>
</dbReference>
<comment type="similarity">
    <text evidence="2">In the N-terminal section; belongs to the PMEI family.</text>
</comment>
<dbReference type="Gene3D" id="1.20.140.40">
    <property type="entry name" value="Invertase/pectin methylesterase inhibitor family protein"/>
    <property type="match status" value="1"/>
</dbReference>
<dbReference type="InterPro" id="IPR011050">
    <property type="entry name" value="Pectin_lyase_fold/virulence"/>
</dbReference>
<evidence type="ECO:0000256" key="1">
    <source>
        <dbReference type="ARBA" id="ARBA00005184"/>
    </source>
</evidence>
<feature type="signal peptide" evidence="7">
    <location>
        <begin position="1"/>
        <end position="26"/>
    </location>
</feature>
<reference evidence="9" key="2">
    <citation type="submission" date="2020-07" db="EMBL/GenBank/DDBJ databases">
        <authorList>
            <person name="Vera ALvarez R."/>
            <person name="Arias-Moreno D.M."/>
            <person name="Jimenez-Jacinto V."/>
            <person name="Jimenez-Bremont J.F."/>
            <person name="Swaminathan K."/>
            <person name="Moose S.P."/>
            <person name="Guerrero-Gonzalez M.L."/>
            <person name="Marino-Ramirez L."/>
            <person name="Landsman D."/>
            <person name="Rodriguez-Kessler M."/>
            <person name="Delgado-Sanchez P."/>
        </authorList>
    </citation>
    <scope>NUCLEOTIDE SEQUENCE</scope>
    <source>
        <tissue evidence="9">Cladode</tissue>
    </source>
</reference>
<evidence type="ECO:0000256" key="7">
    <source>
        <dbReference type="RuleBase" id="RU000589"/>
    </source>
</evidence>
<dbReference type="EMBL" id="GISG01092549">
    <property type="protein sequence ID" value="MBA4634799.1"/>
    <property type="molecule type" value="Transcribed_RNA"/>
</dbReference>
<dbReference type="NCBIfam" id="TIGR01614">
    <property type="entry name" value="PME_inhib"/>
    <property type="match status" value="1"/>
</dbReference>
<organism evidence="9">
    <name type="scientific">Opuntia streptacantha</name>
    <name type="common">Prickly pear cactus</name>
    <name type="synonym">Opuntia cardona</name>
    <dbReference type="NCBI Taxonomy" id="393608"/>
    <lineage>
        <taxon>Eukaryota</taxon>
        <taxon>Viridiplantae</taxon>
        <taxon>Streptophyta</taxon>
        <taxon>Embryophyta</taxon>
        <taxon>Tracheophyta</taxon>
        <taxon>Spermatophyta</taxon>
        <taxon>Magnoliopsida</taxon>
        <taxon>eudicotyledons</taxon>
        <taxon>Gunneridae</taxon>
        <taxon>Pentapetalae</taxon>
        <taxon>Caryophyllales</taxon>
        <taxon>Cactineae</taxon>
        <taxon>Cactaceae</taxon>
        <taxon>Opuntioideae</taxon>
        <taxon>Opuntia</taxon>
    </lineage>
</organism>
<protein>
    <recommendedName>
        <fullName evidence="7">Pectinesterase</fullName>
        <ecNumber evidence="7">3.1.1.11</ecNumber>
    </recommendedName>
</protein>
<name>A0A7C8Z5M2_OPUST</name>
<feature type="chain" id="PRO_5028516330" description="Pectinesterase" evidence="7">
    <location>
        <begin position="27"/>
        <end position="538"/>
    </location>
</feature>
<dbReference type="SMART" id="SM00856">
    <property type="entry name" value="PMEI"/>
    <property type="match status" value="1"/>
</dbReference>
<comment type="catalytic activity">
    <reaction evidence="7">
        <text>[(1-&gt;4)-alpha-D-galacturonosyl methyl ester](n) + n H2O = [(1-&gt;4)-alpha-D-galacturonosyl](n) + n methanol + n H(+)</text>
        <dbReference type="Rhea" id="RHEA:22380"/>
        <dbReference type="Rhea" id="RHEA-COMP:14570"/>
        <dbReference type="Rhea" id="RHEA-COMP:14573"/>
        <dbReference type="ChEBI" id="CHEBI:15377"/>
        <dbReference type="ChEBI" id="CHEBI:15378"/>
        <dbReference type="ChEBI" id="CHEBI:17790"/>
        <dbReference type="ChEBI" id="CHEBI:140522"/>
        <dbReference type="ChEBI" id="CHEBI:140523"/>
        <dbReference type="EC" id="3.1.1.11"/>
    </reaction>
</comment>
<dbReference type="GO" id="GO:0030599">
    <property type="term" value="F:pectinesterase activity"/>
    <property type="evidence" value="ECO:0007669"/>
    <property type="project" value="UniProtKB-UniRule"/>
</dbReference>
<dbReference type="PROSITE" id="PS00503">
    <property type="entry name" value="PECTINESTERASE_2"/>
    <property type="match status" value="1"/>
</dbReference>
<dbReference type="InterPro" id="IPR033131">
    <property type="entry name" value="Pectinesterase_Asp_AS"/>
</dbReference>
<dbReference type="Pfam" id="PF04043">
    <property type="entry name" value="PMEI"/>
    <property type="match status" value="1"/>
</dbReference>
<sequence>MQMASSKLTLLIFFFLFASIANIVYSHPFKDPPTLEDIDKWCDTVPHPESCKYFMTHMPGMQKPKEKTEFRRMTIEMALKRALTAHGHAWRWGQRCKSHRERAAWTDCVRLYDHTVRQLNRTLLGLTTKELTCSNFDAQTWLSTALTNLETCRLGSEDMNVTGVVWPHVSYNVSDLISNGLAINQGLLGGKSFTESDQMGEYPSWVSHEDRRLLEYSSSMAVSGAQFVVARDGSGRFRTVQSAINAAARSRITGRKVIHVKRGIYRENIYLNAIANDIMLVGDGTRSTVITGSRSVKGGYTTYSSATVGIDGLRFMARDITFRNTAGPQMGQAVAVRSGSDLSVFYRCNFYGYQDTLFVHSQRQFYKSCNIFGTVDIIFGNAAVVFQDCNIYVRKPITNQKNVVTAQGRGDPNQNTGIVIQNSRIQAAGDLVPLLNSVSTYLGRPWQQYSRTVVMQTYLDQLIHPAGWLAWSGNDNLNTLYYAEYRNSGPGSNLRARVQWPGYHIITNPTVASRFTVGSFITGLAWLPSTGVPFDAGL</sequence>
<keyword evidence="5 7" id="KW-0063">Aspartyl esterase</keyword>
<dbReference type="AlphaFoldDB" id="A0A7C8Z5M2"/>
<feature type="active site" evidence="6">
    <location>
        <position position="376"/>
    </location>
</feature>
<comment type="pathway">
    <text evidence="1 7">Glycan metabolism; pectin degradation; 2-dehydro-3-deoxy-D-gluconate from pectin: step 1/5.</text>
</comment>
<dbReference type="GO" id="GO:0045490">
    <property type="term" value="P:pectin catabolic process"/>
    <property type="evidence" value="ECO:0007669"/>
    <property type="project" value="UniProtKB-UniRule"/>
</dbReference>
<evidence type="ECO:0000259" key="8">
    <source>
        <dbReference type="SMART" id="SM00856"/>
    </source>
</evidence>
<dbReference type="InterPro" id="IPR035513">
    <property type="entry name" value="Invertase/methylesterase_inhib"/>
</dbReference>
<dbReference type="EC" id="3.1.1.11" evidence="7"/>
<dbReference type="GO" id="GO:0042545">
    <property type="term" value="P:cell wall modification"/>
    <property type="evidence" value="ECO:0007669"/>
    <property type="project" value="UniProtKB-UniRule"/>
</dbReference>
<evidence type="ECO:0000313" key="9">
    <source>
        <dbReference type="EMBL" id="MBA4634799.1"/>
    </source>
</evidence>
<dbReference type="FunFam" id="2.160.20.10:FF:000001">
    <property type="entry name" value="Pectinesterase"/>
    <property type="match status" value="1"/>
</dbReference>
<keyword evidence="7" id="KW-0732">Signal</keyword>
<dbReference type="GO" id="GO:0004857">
    <property type="term" value="F:enzyme inhibitor activity"/>
    <property type="evidence" value="ECO:0007669"/>
    <property type="project" value="InterPro"/>
</dbReference>
<comment type="similarity">
    <text evidence="3">In the C-terminal section; belongs to the pectinesterase family.</text>
</comment>
<proteinExistence type="inferred from homology"/>
<evidence type="ECO:0000256" key="2">
    <source>
        <dbReference type="ARBA" id="ARBA00006027"/>
    </source>
</evidence>
<dbReference type="Gene3D" id="2.160.20.10">
    <property type="entry name" value="Single-stranded right-handed beta-helix, Pectin lyase-like"/>
    <property type="match status" value="1"/>
</dbReference>
<keyword evidence="4 7" id="KW-0378">Hydrolase</keyword>